<dbReference type="InterPro" id="IPR052417">
    <property type="entry name" value="Dachshund_domain"/>
</dbReference>
<feature type="region of interest" description="Disordered" evidence="4">
    <location>
        <begin position="1"/>
        <end position="74"/>
    </location>
</feature>
<dbReference type="Pfam" id="PF02437">
    <property type="entry name" value="Ski_Sno_DHD"/>
    <property type="match status" value="1"/>
</dbReference>
<keyword evidence="6" id="KW-1185">Reference proteome</keyword>
<dbReference type="GO" id="GO:0005634">
    <property type="term" value="C:nucleus"/>
    <property type="evidence" value="ECO:0007669"/>
    <property type="project" value="UniProtKB-SubCell"/>
</dbReference>
<dbReference type="PANTHER" id="PTHR12577">
    <property type="entry name" value="DACHSHUND"/>
    <property type="match status" value="1"/>
</dbReference>
<feature type="domain" description="SKI/SNO/DAC" evidence="5">
    <location>
        <begin position="119"/>
        <end position="226"/>
    </location>
</feature>
<comment type="similarity">
    <text evidence="3">Belongs to the DACH/dachshund family.</text>
</comment>
<dbReference type="GO" id="GO:0000978">
    <property type="term" value="F:RNA polymerase II cis-regulatory region sequence-specific DNA binding"/>
    <property type="evidence" value="ECO:0007669"/>
    <property type="project" value="TreeGrafter"/>
</dbReference>
<evidence type="ECO:0000256" key="4">
    <source>
        <dbReference type="SAM" id="MobiDB-lite"/>
    </source>
</evidence>
<accession>A0AAJ6VXK7</accession>
<reference evidence="7" key="1">
    <citation type="submission" date="2025-08" db="UniProtKB">
        <authorList>
            <consortium name="RefSeq"/>
        </authorList>
    </citation>
    <scope>IDENTIFICATION</scope>
</reference>
<proteinExistence type="inferred from homology"/>
<gene>
    <name evidence="7" type="primary">LOC100903366</name>
</gene>
<dbReference type="FunFam" id="3.10.260.20:FF:000001">
    <property type="entry name" value="Dachshund homolog 1"/>
    <property type="match status" value="1"/>
</dbReference>
<evidence type="ECO:0000259" key="5">
    <source>
        <dbReference type="Pfam" id="PF02437"/>
    </source>
</evidence>
<dbReference type="AlphaFoldDB" id="A0AAJ6VXK7"/>
<dbReference type="InterPro" id="IPR037000">
    <property type="entry name" value="Ski_DNA-bd_sf"/>
</dbReference>
<dbReference type="KEGG" id="goe:100903366"/>
<dbReference type="SUPFAM" id="SSF46955">
    <property type="entry name" value="Putative DNA-binding domain"/>
    <property type="match status" value="1"/>
</dbReference>
<dbReference type="PANTHER" id="PTHR12577:SF6">
    <property type="entry name" value="DACHSHUND, ISOFORM B"/>
    <property type="match status" value="1"/>
</dbReference>
<feature type="compositionally biased region" description="Low complexity" evidence="4">
    <location>
        <begin position="340"/>
        <end position="354"/>
    </location>
</feature>
<dbReference type="InterPro" id="IPR003380">
    <property type="entry name" value="SKI/SNO/DAC"/>
</dbReference>
<feature type="compositionally biased region" description="Low complexity" evidence="4">
    <location>
        <begin position="363"/>
        <end position="377"/>
    </location>
</feature>
<dbReference type="CDD" id="cd21081">
    <property type="entry name" value="DHD_Dac"/>
    <property type="match status" value="1"/>
</dbReference>
<dbReference type="InterPro" id="IPR009061">
    <property type="entry name" value="DNA-bd_dom_put_sf"/>
</dbReference>
<feature type="compositionally biased region" description="Polar residues" evidence="4">
    <location>
        <begin position="379"/>
        <end position="390"/>
    </location>
</feature>
<name>A0AAJ6VXK7_9ACAR</name>
<evidence type="ECO:0000256" key="2">
    <source>
        <dbReference type="ARBA" id="ARBA00023242"/>
    </source>
</evidence>
<dbReference type="GO" id="GO:0005667">
    <property type="term" value="C:transcription regulator complex"/>
    <property type="evidence" value="ECO:0007669"/>
    <property type="project" value="TreeGrafter"/>
</dbReference>
<feature type="compositionally biased region" description="Basic and acidic residues" evidence="4">
    <location>
        <begin position="391"/>
        <end position="410"/>
    </location>
</feature>
<dbReference type="RefSeq" id="XP_003742860.2">
    <property type="nucleotide sequence ID" value="XM_003742812.2"/>
</dbReference>
<dbReference type="Proteomes" id="UP000694867">
    <property type="component" value="Unplaced"/>
</dbReference>
<evidence type="ECO:0000256" key="1">
    <source>
        <dbReference type="ARBA" id="ARBA00004123"/>
    </source>
</evidence>
<comment type="subcellular location">
    <subcellularLocation>
        <location evidence="1">Nucleus</location>
    </subcellularLocation>
</comment>
<evidence type="ECO:0000313" key="6">
    <source>
        <dbReference type="Proteomes" id="UP000694867"/>
    </source>
</evidence>
<dbReference type="GO" id="GO:0000981">
    <property type="term" value="F:DNA-binding transcription factor activity, RNA polymerase II-specific"/>
    <property type="evidence" value="ECO:0007669"/>
    <property type="project" value="TreeGrafter"/>
</dbReference>
<feature type="compositionally biased region" description="Low complexity" evidence="4">
    <location>
        <begin position="65"/>
        <end position="74"/>
    </location>
</feature>
<feature type="region of interest" description="Disordered" evidence="4">
    <location>
        <begin position="340"/>
        <end position="410"/>
    </location>
</feature>
<organism evidence="6 7">
    <name type="scientific">Galendromus occidentalis</name>
    <name type="common">western predatory mite</name>
    <dbReference type="NCBI Taxonomy" id="34638"/>
    <lineage>
        <taxon>Eukaryota</taxon>
        <taxon>Metazoa</taxon>
        <taxon>Ecdysozoa</taxon>
        <taxon>Arthropoda</taxon>
        <taxon>Chelicerata</taxon>
        <taxon>Arachnida</taxon>
        <taxon>Acari</taxon>
        <taxon>Parasitiformes</taxon>
        <taxon>Mesostigmata</taxon>
        <taxon>Gamasina</taxon>
        <taxon>Phytoseioidea</taxon>
        <taxon>Phytoseiidae</taxon>
        <taxon>Typhlodrominae</taxon>
        <taxon>Galendromus</taxon>
    </lineage>
</organism>
<dbReference type="Gene3D" id="3.10.260.20">
    <property type="entry name" value="Ski"/>
    <property type="match status" value="1"/>
</dbReference>
<evidence type="ECO:0000313" key="7">
    <source>
        <dbReference type="RefSeq" id="XP_003742860.2"/>
    </source>
</evidence>
<evidence type="ECO:0000256" key="3">
    <source>
        <dbReference type="ARBA" id="ARBA00038192"/>
    </source>
</evidence>
<keyword evidence="2" id="KW-0539">Nucleus</keyword>
<sequence length="486" mass="52624">MDDSASNSPPPTMLPSVYRDHPIRRSVSPEGSSKGRSTPNSPVSSSSAVIPLGSHLPLNHHHLQNHSNNSSANASNARHYLGVPAFMLNGQLAGRYNSMLAAQQSRFSDQTSSATTARASSPAGIAADASAADCRLIDYRGAKVAAFCINGEYLLCLPQAFDLFLKHLVGGLHTVYTKLKRLDITPIVCNVEQVRVLRGLGAIQPGVNRCKLLSCKDFDALYKDCTTASGNRLQAPNANQGLNRSSSPNQLMNGHAVKKSRDDLPTSNEVTNGHGDNAKVSMMSSQQQQAIAAAQHLQFLSQLHPQLQNQLHSQMPSGIHQQQAILNAVAMAANQGLSAARSTSSANNCNATTTKSGEQLQTEESPAPSRSSSEPPALNLSNQRAMSTHSESSDEVARESPMKDDPLDERNNSTASVELLLRNIQALLRVAAETARDFERKSVLEKTQLKMEIEKEREGRLSLERQLGEAIRLRDSRIRGPMWNGM</sequence>
<protein>
    <submittedName>
        <fullName evidence="7">Dachshund homolog 1-like</fullName>
    </submittedName>
</protein>
<feature type="compositionally biased region" description="Low complexity" evidence="4">
    <location>
        <begin position="37"/>
        <end position="47"/>
    </location>
</feature>
<dbReference type="GeneID" id="100903366"/>